<dbReference type="Gene3D" id="3.90.550.10">
    <property type="entry name" value="Spore Coat Polysaccharide Biosynthesis Protein SpsA, Chain A"/>
    <property type="match status" value="1"/>
</dbReference>
<feature type="domain" description="Nucleotidyl transferase" evidence="1">
    <location>
        <begin position="23"/>
        <end position="252"/>
    </location>
</feature>
<dbReference type="CDD" id="cd02524">
    <property type="entry name" value="G1P_cytidylyltransferase"/>
    <property type="match status" value="1"/>
</dbReference>
<protein>
    <submittedName>
        <fullName evidence="2">Glucose-1-phosphate cytidylyltransferase</fullName>
    </submittedName>
</protein>
<dbReference type="GO" id="GO:0047343">
    <property type="term" value="F:glucose-1-phosphate cytidylyltransferase activity"/>
    <property type="evidence" value="ECO:0007669"/>
    <property type="project" value="InterPro"/>
</dbReference>
<organism evidence="2 3">
    <name type="scientific">[Clostridium] aminophilum</name>
    <dbReference type="NCBI Taxonomy" id="1526"/>
    <lineage>
        <taxon>Bacteria</taxon>
        <taxon>Bacillati</taxon>
        <taxon>Bacillota</taxon>
        <taxon>Clostridia</taxon>
        <taxon>Lachnospirales</taxon>
        <taxon>Lachnospiraceae</taxon>
    </lineage>
</organism>
<proteinExistence type="predicted"/>
<reference evidence="2 3" key="1">
    <citation type="submission" date="2016-10" db="EMBL/GenBank/DDBJ databases">
        <authorList>
            <person name="de Groot N.N."/>
        </authorList>
    </citation>
    <scope>NUCLEOTIDE SEQUENCE [LARGE SCALE GENOMIC DNA]</scope>
    <source>
        <strain evidence="2 3">KH1P1</strain>
    </source>
</reference>
<evidence type="ECO:0000313" key="3">
    <source>
        <dbReference type="Proteomes" id="UP000199820"/>
    </source>
</evidence>
<dbReference type="GO" id="GO:0009243">
    <property type="term" value="P:O antigen biosynthetic process"/>
    <property type="evidence" value="ECO:0007669"/>
    <property type="project" value="InterPro"/>
</dbReference>
<dbReference type="InterPro" id="IPR013446">
    <property type="entry name" value="G1P_cyt_trans-like"/>
</dbReference>
<accession>A0A1I0EDS4</accession>
<sequence length="278" mass="32131">MFENLILALEIVLEMESEKAVMKVVLLAGGRGTRIMEESEMRPKPMIEIGGMPILWHIMKEYSYYGFNDFIICAGYKHYMIKKWFADYAYYTSDMLFDFSSNRQELIHNNGTEQWKVLVINTGLDTNTGGRIKKIQPYVGNEPFLMTYGDGVCDVNISDIVRFHKSHGKLATLTSVARKQTKGMLDIGMDHSVRSFREKSHQDAEPINAGYMVLEPKVFDYLKEDTVFEADALEKLADEGQLMSYEHEGFWQCMDTLQEKLMLEQLIKDGNAPWIKWE</sequence>
<dbReference type="SUPFAM" id="SSF53448">
    <property type="entry name" value="Nucleotide-diphospho-sugar transferases"/>
    <property type="match status" value="1"/>
</dbReference>
<dbReference type="InterPro" id="IPR029044">
    <property type="entry name" value="Nucleotide-diphossugar_trans"/>
</dbReference>
<dbReference type="InterPro" id="IPR046981">
    <property type="entry name" value="G1P_cyt_trans"/>
</dbReference>
<evidence type="ECO:0000259" key="1">
    <source>
        <dbReference type="Pfam" id="PF00483"/>
    </source>
</evidence>
<gene>
    <name evidence="2" type="ORF">SAMN04487771_10187</name>
</gene>
<keyword evidence="3" id="KW-1185">Reference proteome</keyword>
<keyword evidence="2" id="KW-0808">Transferase</keyword>
<dbReference type="NCBIfam" id="TIGR02623">
    <property type="entry name" value="G1P_cyt_trans"/>
    <property type="match status" value="1"/>
</dbReference>
<dbReference type="PANTHER" id="PTHR47183">
    <property type="entry name" value="GLUCOSE-1-PHOSPHATE CYTIDYLYLTRANSFERASE-RELATED"/>
    <property type="match status" value="1"/>
</dbReference>
<dbReference type="Pfam" id="PF00483">
    <property type="entry name" value="NTP_transferase"/>
    <property type="match status" value="1"/>
</dbReference>
<name>A0A1I0EDS4_9FIRM</name>
<dbReference type="PANTHER" id="PTHR47183:SF1">
    <property type="entry name" value="GLUCOSE-1-PHOSPHATE CYTIDYLYLTRANSFERASE"/>
    <property type="match status" value="1"/>
</dbReference>
<evidence type="ECO:0000313" key="2">
    <source>
        <dbReference type="EMBL" id="SET43124.1"/>
    </source>
</evidence>
<dbReference type="AlphaFoldDB" id="A0A1I0EDS4"/>
<dbReference type="InterPro" id="IPR005835">
    <property type="entry name" value="NTP_transferase_dom"/>
</dbReference>
<dbReference type="EMBL" id="FOIL01000018">
    <property type="protein sequence ID" value="SET43124.1"/>
    <property type="molecule type" value="Genomic_DNA"/>
</dbReference>
<keyword evidence="2" id="KW-0548">Nucleotidyltransferase</keyword>
<dbReference type="Proteomes" id="UP000199820">
    <property type="component" value="Unassembled WGS sequence"/>
</dbReference>